<dbReference type="Proteomes" id="UP000245959">
    <property type="component" value="Unassembled WGS sequence"/>
</dbReference>
<proteinExistence type="predicted"/>
<dbReference type="OrthoDB" id="9799278at2"/>
<keyword evidence="2" id="KW-0808">Transferase</keyword>
<dbReference type="Pfam" id="PF04230">
    <property type="entry name" value="PS_pyruv_trans"/>
    <property type="match status" value="1"/>
</dbReference>
<protein>
    <submittedName>
        <fullName evidence="2">Polysaccharide pyruvyl transferase</fullName>
    </submittedName>
</protein>
<evidence type="ECO:0000259" key="1">
    <source>
        <dbReference type="Pfam" id="PF04230"/>
    </source>
</evidence>
<dbReference type="InterPro" id="IPR007345">
    <property type="entry name" value="Polysacch_pyruvyl_Trfase"/>
</dbReference>
<keyword evidence="3" id="KW-1185">Reference proteome</keyword>
<accession>A0A2U1AJK7</accession>
<organism evidence="2 3">
    <name type="scientific">Victivallis vadensis</name>
    <dbReference type="NCBI Taxonomy" id="172901"/>
    <lineage>
        <taxon>Bacteria</taxon>
        <taxon>Pseudomonadati</taxon>
        <taxon>Lentisphaerota</taxon>
        <taxon>Lentisphaeria</taxon>
        <taxon>Victivallales</taxon>
        <taxon>Victivallaceae</taxon>
        <taxon>Victivallis</taxon>
    </lineage>
</organism>
<dbReference type="GeneID" id="78296738"/>
<reference evidence="2 3" key="1">
    <citation type="submission" date="2018-04" db="EMBL/GenBank/DDBJ databases">
        <title>Genomic Encyclopedia of Type Strains, Phase IV (KMG-IV): sequencing the most valuable type-strain genomes for metagenomic binning, comparative biology and taxonomic classification.</title>
        <authorList>
            <person name="Goeker M."/>
        </authorList>
    </citation>
    <scope>NUCLEOTIDE SEQUENCE [LARGE SCALE GENOMIC DNA]</scope>
    <source>
        <strain evidence="2 3">DSM 14823</strain>
    </source>
</reference>
<dbReference type="EMBL" id="QEKH01000034">
    <property type="protein sequence ID" value="PVY36614.1"/>
    <property type="molecule type" value="Genomic_DNA"/>
</dbReference>
<dbReference type="AlphaFoldDB" id="A0A2U1AJK7"/>
<comment type="caution">
    <text evidence="2">The sequence shown here is derived from an EMBL/GenBank/DDBJ whole genome shotgun (WGS) entry which is preliminary data.</text>
</comment>
<feature type="domain" description="Polysaccharide pyruvyl transferase" evidence="1">
    <location>
        <begin position="14"/>
        <end position="292"/>
    </location>
</feature>
<name>A0A2U1AJK7_9BACT</name>
<evidence type="ECO:0000313" key="2">
    <source>
        <dbReference type="EMBL" id="PVY36614.1"/>
    </source>
</evidence>
<dbReference type="RefSeq" id="WP_116885465.1">
    <property type="nucleotide sequence ID" value="NZ_CABMMC010000001.1"/>
</dbReference>
<dbReference type="GO" id="GO:0016740">
    <property type="term" value="F:transferase activity"/>
    <property type="evidence" value="ECO:0007669"/>
    <property type="project" value="UniProtKB-KW"/>
</dbReference>
<gene>
    <name evidence="2" type="ORF">C8D82_13420</name>
</gene>
<evidence type="ECO:0000313" key="3">
    <source>
        <dbReference type="Proteomes" id="UP000245959"/>
    </source>
</evidence>
<sequence>MKILLITLHSQNNNFGSVLQAYALYTYLEKQGYEVEVLDYRPFYSNGITSIRRFFTKIAANMLFLIPYLIRSRRFETFISTQKLTRRYSSYRELEAKPPVADVFLIGSDQVWNTEYHCGNDNTYYLKFVHSPNKLSYAASLGRKIEKTAELVKLKNRLSDFKAVSLREEVSVQQLQEIGMTQARYVLDPVFLLDREHYRQLERRVNAENYILAYVIQKDPFMEKVITMLAARLHKKVIQIGGFAKKCQADEIVRTAGPAEFLAYVAQADFVITSSFHGTAFSLIYQKQFAVVMPPTNRLRVENILNSAGVLKRVIHTPDDLAIVDQAIDYSEVQPNLNRLREMSKHFLNDALSECCVNK</sequence>